<protein>
    <submittedName>
        <fullName evidence="2">Uncharacterized protein</fullName>
    </submittedName>
</protein>
<proteinExistence type="predicted"/>
<dbReference type="RefSeq" id="WP_311939036.1">
    <property type="nucleotide sequence ID" value="NZ_JAVSCK010000002.1"/>
</dbReference>
<evidence type="ECO:0000313" key="3">
    <source>
        <dbReference type="Proteomes" id="UP001597163"/>
    </source>
</evidence>
<keyword evidence="3" id="KW-1185">Reference proteome</keyword>
<feature type="transmembrane region" description="Helical" evidence="1">
    <location>
        <begin position="136"/>
        <end position="156"/>
    </location>
</feature>
<keyword evidence="1" id="KW-0812">Transmembrane</keyword>
<gene>
    <name evidence="2" type="ORF">ACFQ2E_09125</name>
</gene>
<name>A0ABW3RC16_9FLAO</name>
<keyword evidence="1" id="KW-0472">Membrane</keyword>
<reference evidence="3" key="1">
    <citation type="journal article" date="2019" name="Int. J. Syst. Evol. Microbiol.">
        <title>The Global Catalogue of Microorganisms (GCM) 10K type strain sequencing project: providing services to taxonomists for standard genome sequencing and annotation.</title>
        <authorList>
            <consortium name="The Broad Institute Genomics Platform"/>
            <consortium name="The Broad Institute Genome Sequencing Center for Infectious Disease"/>
            <person name="Wu L."/>
            <person name="Ma J."/>
        </authorList>
    </citation>
    <scope>NUCLEOTIDE SEQUENCE [LARGE SCALE GENOMIC DNA]</scope>
    <source>
        <strain evidence="3">CCUG 63246</strain>
    </source>
</reference>
<evidence type="ECO:0000256" key="1">
    <source>
        <dbReference type="SAM" id="Phobius"/>
    </source>
</evidence>
<dbReference type="Proteomes" id="UP001597163">
    <property type="component" value="Unassembled WGS sequence"/>
</dbReference>
<organism evidence="2 3">
    <name type="scientific">Hwangdonia seohaensis</name>
    <dbReference type="NCBI Taxonomy" id="1240727"/>
    <lineage>
        <taxon>Bacteria</taxon>
        <taxon>Pseudomonadati</taxon>
        <taxon>Bacteroidota</taxon>
        <taxon>Flavobacteriia</taxon>
        <taxon>Flavobacteriales</taxon>
        <taxon>Flavobacteriaceae</taxon>
        <taxon>Hwangdonia</taxon>
    </lineage>
</organism>
<evidence type="ECO:0000313" key="2">
    <source>
        <dbReference type="EMBL" id="MFD1162576.1"/>
    </source>
</evidence>
<keyword evidence="1" id="KW-1133">Transmembrane helix</keyword>
<sequence length="179" mass="21263">MSKDEKIKPNLLHRIKFWFKLNFGKKDKPYSVKSIDPLNKARAMDKILELCIKYKVRQEKTIDFYKVEGILCDELDLHSWESELLLDIMADQEYIKEDYKENRDIEKIYITPKGIEKYINGGFALETKRKIRERKLIRAGQYLSIVIGIYYTATLIKEFLGVTPESLYYLICKTCNFLK</sequence>
<dbReference type="EMBL" id="JBHTLJ010000002">
    <property type="protein sequence ID" value="MFD1162576.1"/>
    <property type="molecule type" value="Genomic_DNA"/>
</dbReference>
<accession>A0ABW3RC16</accession>
<comment type="caution">
    <text evidence="2">The sequence shown here is derived from an EMBL/GenBank/DDBJ whole genome shotgun (WGS) entry which is preliminary data.</text>
</comment>